<dbReference type="Proteomes" id="UP000694941">
    <property type="component" value="Unplaced"/>
</dbReference>
<evidence type="ECO:0000313" key="2">
    <source>
        <dbReference type="RefSeq" id="XP_022257015.1"/>
    </source>
</evidence>
<proteinExistence type="predicted"/>
<evidence type="ECO:0000313" key="1">
    <source>
        <dbReference type="Proteomes" id="UP000694941"/>
    </source>
</evidence>
<reference evidence="2" key="1">
    <citation type="submission" date="2025-08" db="UniProtKB">
        <authorList>
            <consortium name="RefSeq"/>
        </authorList>
    </citation>
    <scope>IDENTIFICATION</scope>
    <source>
        <tissue evidence="2">Muscle</tissue>
    </source>
</reference>
<keyword evidence="1" id="KW-1185">Reference proteome</keyword>
<feature type="non-terminal residue" evidence="2">
    <location>
        <position position="239"/>
    </location>
</feature>
<accession>A0ABM1TMA9</accession>
<protein>
    <submittedName>
        <fullName evidence="2">Uncharacterized protein LOC111089222</fullName>
    </submittedName>
</protein>
<dbReference type="RefSeq" id="XP_022257015.1">
    <property type="nucleotide sequence ID" value="XM_022401307.1"/>
</dbReference>
<name>A0ABM1TMA9_LIMPO</name>
<organism evidence="1 2">
    <name type="scientific">Limulus polyphemus</name>
    <name type="common">Atlantic horseshoe crab</name>
    <dbReference type="NCBI Taxonomy" id="6850"/>
    <lineage>
        <taxon>Eukaryota</taxon>
        <taxon>Metazoa</taxon>
        <taxon>Ecdysozoa</taxon>
        <taxon>Arthropoda</taxon>
        <taxon>Chelicerata</taxon>
        <taxon>Merostomata</taxon>
        <taxon>Xiphosura</taxon>
        <taxon>Limulidae</taxon>
        <taxon>Limulus</taxon>
    </lineage>
</organism>
<dbReference type="GeneID" id="111089222"/>
<sequence length="239" mass="27051">MRRIFDDSEKRNLAVVIVTIILLRCHDVMSQNQGGATSGRLSSSCETQEVADLMLKPQEVQMLTTEEFLNRTQQLLCQPDSEVLRVGLMRLSNRLNELDLNNSMELYKITKDKLSNKRNEVQPIFKALRQNVVTKLGDPRMWTAENFTTSDVQDLLLTSCPSILMNIQNKSLIQNVITASSGQNIRPEITAALSRIKLRMHGDPGMWNSTYLTSEMNDIFQNMLPCQVVQINGSAVSFD</sequence>
<gene>
    <name evidence="2" type="primary">LOC111089222</name>
</gene>